<evidence type="ECO:0000256" key="2">
    <source>
        <dbReference type="ARBA" id="ARBA00006966"/>
    </source>
</evidence>
<dbReference type="AlphaFoldDB" id="A0AA41Z493"/>
<comment type="catalytic activity">
    <reaction evidence="5">
        <text>L-allo-threonine = acetaldehyde + glycine</text>
        <dbReference type="Rhea" id="RHEA:26209"/>
        <dbReference type="ChEBI" id="CHEBI:15343"/>
        <dbReference type="ChEBI" id="CHEBI:57305"/>
        <dbReference type="ChEBI" id="CHEBI:58585"/>
        <dbReference type="EC" id="4.1.2.48"/>
    </reaction>
</comment>
<comment type="catalytic activity">
    <reaction evidence="5">
        <text>L-threonine = acetaldehyde + glycine</text>
        <dbReference type="Rhea" id="RHEA:19625"/>
        <dbReference type="ChEBI" id="CHEBI:15343"/>
        <dbReference type="ChEBI" id="CHEBI:57305"/>
        <dbReference type="ChEBI" id="CHEBI:57926"/>
        <dbReference type="EC" id="4.1.2.48"/>
    </reaction>
</comment>
<protein>
    <recommendedName>
        <fullName evidence="5">L-threonine aldolase</fullName>
        <ecNumber evidence="5">4.1.2.48</ecNumber>
    </recommendedName>
</protein>
<dbReference type="InterPro" id="IPR001597">
    <property type="entry name" value="ArAA_b-elim_lyase/Thr_aldolase"/>
</dbReference>
<dbReference type="PIRSF" id="PIRSF038940">
    <property type="entry name" value="Low_specificity_LTA"/>
    <property type="match status" value="1"/>
</dbReference>
<dbReference type="InterPro" id="IPR015424">
    <property type="entry name" value="PyrdxlP-dep_Trfase"/>
</dbReference>
<dbReference type="Gene3D" id="3.90.1150.10">
    <property type="entry name" value="Aspartate Aminotransferase, domain 1"/>
    <property type="match status" value="1"/>
</dbReference>
<evidence type="ECO:0000313" key="7">
    <source>
        <dbReference type="EMBL" id="MCW6510208.1"/>
    </source>
</evidence>
<dbReference type="SUPFAM" id="SSF53383">
    <property type="entry name" value="PLP-dependent transferases"/>
    <property type="match status" value="1"/>
</dbReference>
<name>A0AA41Z493_9HYPH</name>
<evidence type="ECO:0000256" key="1">
    <source>
        <dbReference type="ARBA" id="ARBA00001933"/>
    </source>
</evidence>
<dbReference type="InterPro" id="IPR015422">
    <property type="entry name" value="PyrdxlP-dep_Trfase_small"/>
</dbReference>
<comment type="subunit">
    <text evidence="3">Homotetramer.</text>
</comment>
<comment type="similarity">
    <text evidence="2 5">Belongs to the threonine aldolase family.</text>
</comment>
<comment type="cofactor">
    <cofactor evidence="1 5">
        <name>pyridoxal 5'-phosphate</name>
        <dbReference type="ChEBI" id="CHEBI:597326"/>
    </cofactor>
</comment>
<feature type="domain" description="Aromatic amino acid beta-eliminating lyase/threonine aldolase" evidence="6">
    <location>
        <begin position="3"/>
        <end position="290"/>
    </location>
</feature>
<keyword evidence="8" id="KW-1185">Reference proteome</keyword>
<evidence type="ECO:0000256" key="3">
    <source>
        <dbReference type="ARBA" id="ARBA00011881"/>
    </source>
</evidence>
<dbReference type="GO" id="GO:0004793">
    <property type="term" value="F:threonine aldolase activity"/>
    <property type="evidence" value="ECO:0007669"/>
    <property type="project" value="UniProtKB-UniRule"/>
</dbReference>
<keyword evidence="4 5" id="KW-0663">Pyridoxal phosphate</keyword>
<dbReference type="Gene3D" id="3.40.640.10">
    <property type="entry name" value="Type I PLP-dependent aspartate aminotransferase-like (Major domain)"/>
    <property type="match status" value="1"/>
</dbReference>
<sequence length="353" mass="37651">MNFASDNTSGASPHVLEAIVRANAGTLPSYGGDPHSVEAQRRLCEIFAAEPAIALVATGTAANALALASVVPPGGVVFCHEHAHINDEECAAPEFYTAAGKLVGVPGENGKIDPDALRTTLRRFPRGVVRQAQGACLSISQATESGTLYTLGELRELTGIAHENGLVVHMDGARFANAVASFGCTPAAMSHEVGIDVLSFGATKNGTLACEAILVFDKAAGAALPFRQKRGGHVLSKGRFLGSQMAAYLEEGHWLDLARHANAMAKRLADGLQLRNSVRLPWTRQVNEVFAILPHASIARLREAGAMFYDWDPDYLPVAQRPGPTETFVRLLCSFATEPAEIDRFLELERAAD</sequence>
<evidence type="ECO:0000313" key="8">
    <source>
        <dbReference type="Proteomes" id="UP001165667"/>
    </source>
</evidence>
<dbReference type="Proteomes" id="UP001165667">
    <property type="component" value="Unassembled WGS sequence"/>
</dbReference>
<accession>A0AA41Z493</accession>
<dbReference type="PANTHER" id="PTHR48097:SF5">
    <property type="entry name" value="LOW SPECIFICITY L-THREONINE ALDOLASE"/>
    <property type="match status" value="1"/>
</dbReference>
<dbReference type="EC" id="4.1.2.48" evidence="5"/>
<gene>
    <name evidence="7" type="ORF">M8523_19500</name>
</gene>
<dbReference type="Pfam" id="PF01212">
    <property type="entry name" value="Beta_elim_lyase"/>
    <property type="match status" value="1"/>
</dbReference>
<dbReference type="RefSeq" id="WP_282586586.1">
    <property type="nucleotide sequence ID" value="NZ_JAMOIM010000014.1"/>
</dbReference>
<evidence type="ECO:0000259" key="6">
    <source>
        <dbReference type="Pfam" id="PF01212"/>
    </source>
</evidence>
<dbReference type="EMBL" id="JAMOIM010000014">
    <property type="protein sequence ID" value="MCW6510208.1"/>
    <property type="molecule type" value="Genomic_DNA"/>
</dbReference>
<proteinExistence type="inferred from homology"/>
<comment type="function">
    <text evidence="5">Catalyzes the cleavage of L-allo-threonine and L-threonine to glycine and acetaldehyde.</text>
</comment>
<evidence type="ECO:0000256" key="4">
    <source>
        <dbReference type="ARBA" id="ARBA00022898"/>
    </source>
</evidence>
<evidence type="ECO:0000256" key="5">
    <source>
        <dbReference type="PIRNR" id="PIRNR038940"/>
    </source>
</evidence>
<keyword evidence="5 7" id="KW-0456">Lyase</keyword>
<reference evidence="7" key="1">
    <citation type="submission" date="2022-05" db="EMBL/GenBank/DDBJ databases">
        <authorList>
            <person name="Pankratov T."/>
        </authorList>
    </citation>
    <scope>NUCLEOTIDE SEQUENCE</scope>
    <source>
        <strain evidence="7">BP6-180914</strain>
    </source>
</reference>
<organism evidence="7 8">
    <name type="scientific">Lichenifustis flavocetrariae</name>
    <dbReference type="NCBI Taxonomy" id="2949735"/>
    <lineage>
        <taxon>Bacteria</taxon>
        <taxon>Pseudomonadati</taxon>
        <taxon>Pseudomonadota</taxon>
        <taxon>Alphaproteobacteria</taxon>
        <taxon>Hyphomicrobiales</taxon>
        <taxon>Lichenihabitantaceae</taxon>
        <taxon>Lichenifustis</taxon>
    </lineage>
</organism>
<dbReference type="PANTHER" id="PTHR48097">
    <property type="entry name" value="L-THREONINE ALDOLASE-RELATED"/>
    <property type="match status" value="1"/>
</dbReference>
<comment type="caution">
    <text evidence="7">The sequence shown here is derived from an EMBL/GenBank/DDBJ whole genome shotgun (WGS) entry which is preliminary data.</text>
</comment>
<dbReference type="InterPro" id="IPR015421">
    <property type="entry name" value="PyrdxlP-dep_Trfase_major"/>
</dbReference>
<dbReference type="InterPro" id="IPR026273">
    <property type="entry name" value="Low_specificity_L-TA_bact"/>
</dbReference>
<dbReference type="GO" id="GO:0006567">
    <property type="term" value="P:L-threonine catabolic process"/>
    <property type="evidence" value="ECO:0007669"/>
    <property type="project" value="UniProtKB-UniRule"/>
</dbReference>